<dbReference type="SUPFAM" id="SSF48230">
    <property type="entry name" value="Chondroitin AC/alginate lyase"/>
    <property type="match status" value="1"/>
</dbReference>
<dbReference type="PANTHER" id="PTHR15532:SF5">
    <property type="entry name" value="SULFOTRANSFERASE DOMAIN-CONTAINING PROTEIN"/>
    <property type="match status" value="1"/>
</dbReference>
<evidence type="ECO:0000259" key="9">
    <source>
        <dbReference type="Pfam" id="PF07940"/>
    </source>
</evidence>
<evidence type="ECO:0000256" key="7">
    <source>
        <dbReference type="ARBA" id="ARBA00023180"/>
    </source>
</evidence>
<organism evidence="11 12">
    <name type="scientific">Rarispira pelagica</name>
    <dbReference type="NCBI Taxonomy" id="3141764"/>
    <lineage>
        <taxon>Bacteria</taxon>
        <taxon>Pseudomonadati</taxon>
        <taxon>Spirochaetota</taxon>
        <taxon>Spirochaetia</taxon>
        <taxon>Winmispirales</taxon>
        <taxon>Winmispiraceae</taxon>
        <taxon>Rarispira</taxon>
    </lineage>
</organism>
<feature type="domain" description="Heparinase II/III-like C-terminal" evidence="9">
    <location>
        <begin position="392"/>
        <end position="531"/>
    </location>
</feature>
<dbReference type="Pfam" id="PF16332">
    <property type="entry name" value="DUF4962"/>
    <property type="match status" value="1"/>
</dbReference>
<keyword evidence="6" id="KW-0472">Membrane</keyword>
<name>A0ABU9UC79_9SPIR</name>
<dbReference type="Proteomes" id="UP001466331">
    <property type="component" value="Unassembled WGS sequence"/>
</dbReference>
<evidence type="ECO:0000256" key="2">
    <source>
        <dbReference type="ARBA" id="ARBA00004196"/>
    </source>
</evidence>
<dbReference type="InterPro" id="IPR032518">
    <property type="entry name" value="HepII_N"/>
</dbReference>
<evidence type="ECO:0000259" key="10">
    <source>
        <dbReference type="Pfam" id="PF16332"/>
    </source>
</evidence>
<dbReference type="Gene3D" id="2.70.98.70">
    <property type="match status" value="1"/>
</dbReference>
<evidence type="ECO:0000256" key="6">
    <source>
        <dbReference type="ARBA" id="ARBA00023136"/>
    </source>
</evidence>
<dbReference type="InterPro" id="IPR012480">
    <property type="entry name" value="Hepar_II_III_C"/>
</dbReference>
<evidence type="ECO:0000313" key="11">
    <source>
        <dbReference type="EMBL" id="MEM5948281.1"/>
    </source>
</evidence>
<feature type="domain" description="Heparinase II N-terminal" evidence="10">
    <location>
        <begin position="55"/>
        <end position="292"/>
    </location>
</feature>
<keyword evidence="12" id="KW-1185">Reference proteome</keyword>
<protein>
    <submittedName>
        <fullName evidence="11">DUF4962 domain-containing protein</fullName>
    </submittedName>
</protein>
<accession>A0ABU9UC79</accession>
<evidence type="ECO:0000256" key="8">
    <source>
        <dbReference type="ARBA" id="ARBA00023235"/>
    </source>
</evidence>
<dbReference type="InterPro" id="IPR052447">
    <property type="entry name" value="Dermatan-Sulfate_Isomerase"/>
</dbReference>
<dbReference type="Pfam" id="PF07940">
    <property type="entry name" value="Hepar_II_III_C"/>
    <property type="match status" value="1"/>
</dbReference>
<evidence type="ECO:0000313" key="12">
    <source>
        <dbReference type="Proteomes" id="UP001466331"/>
    </source>
</evidence>
<dbReference type="PANTHER" id="PTHR15532">
    <property type="match status" value="1"/>
</dbReference>
<keyword evidence="7" id="KW-0325">Glycoprotein</keyword>
<dbReference type="Gene3D" id="1.50.10.100">
    <property type="entry name" value="Chondroitin AC/alginate lyase"/>
    <property type="match status" value="1"/>
</dbReference>
<keyword evidence="3" id="KW-0812">Transmembrane</keyword>
<comment type="caution">
    <text evidence="11">The sequence shown here is derived from an EMBL/GenBank/DDBJ whole genome shotgun (WGS) entry which is preliminary data.</text>
</comment>
<evidence type="ECO:0000256" key="4">
    <source>
        <dbReference type="ARBA" id="ARBA00022729"/>
    </source>
</evidence>
<dbReference type="EMBL" id="JBCHKQ010000003">
    <property type="protein sequence ID" value="MEM5948281.1"/>
    <property type="molecule type" value="Genomic_DNA"/>
</dbReference>
<comment type="subcellular location">
    <subcellularLocation>
        <location evidence="2">Cell envelope</location>
    </subcellularLocation>
    <subcellularLocation>
        <location evidence="1">Membrane</location>
        <topology evidence="1">Multi-pass membrane protein</topology>
    </subcellularLocation>
</comment>
<gene>
    <name evidence="11" type="ORF">WKV44_06970</name>
</gene>
<evidence type="ECO:0000256" key="5">
    <source>
        <dbReference type="ARBA" id="ARBA00022989"/>
    </source>
</evidence>
<reference evidence="11 12" key="1">
    <citation type="submission" date="2024-03" db="EMBL/GenBank/DDBJ databases">
        <title>Ignisphaera cupida sp. nov., a hyperthermophilic hydrolytic archaeon from a hot spring of Kamchatka, and proposal of Ignisphaeraceae fam. nov.</title>
        <authorList>
            <person name="Podosokorskaya O.A."/>
            <person name="Elcheninov A.G."/>
            <person name="Maltseva A.I."/>
            <person name="Zayulina K.S."/>
            <person name="Novikov A."/>
            <person name="Merkel A.Y."/>
        </authorList>
    </citation>
    <scope>NUCLEOTIDE SEQUENCE [LARGE SCALE GENOMIC DNA]</scope>
    <source>
        <strain evidence="11 12">38H-sp</strain>
    </source>
</reference>
<keyword evidence="8" id="KW-0413">Isomerase</keyword>
<keyword evidence="5" id="KW-1133">Transmembrane helix</keyword>
<dbReference type="InterPro" id="IPR008929">
    <property type="entry name" value="Chondroitin_lyas"/>
</dbReference>
<keyword evidence="4" id="KW-0732">Signal</keyword>
<proteinExistence type="predicted"/>
<dbReference type="RefSeq" id="WP_420069734.1">
    <property type="nucleotide sequence ID" value="NZ_JBCHKQ010000003.1"/>
</dbReference>
<evidence type="ECO:0000256" key="1">
    <source>
        <dbReference type="ARBA" id="ARBA00004141"/>
    </source>
</evidence>
<evidence type="ECO:0000256" key="3">
    <source>
        <dbReference type="ARBA" id="ARBA00022692"/>
    </source>
</evidence>
<sequence length="748" mass="86283">MAELLFLQHRPVSKWKELAETSHRKQYVRLLEHARSYLDRCPPEEHPDDSITYIGAAVANMGLAYLLSGDKPLFDAMRKWIACAINYPHWGKHRKPDYDLDAAWLLLGLSLAYDWLKEEFPIEEKEALRDKLILQGRRMFKYVEESRAEWKYHYWQNHNWICFAGLATAGYAIAEELPESAVWCSVALDNFKTVFSLLPDDGSDYEGPAYWRYGVPWLFIADALFEEKANELLRDLSGFLKNTFYFRLYISAPNLIDTANFGDCHDRRSAHSKMILYRVARLFENGHAQWLAEYFDHTGEWKREEKEGLVKPGVGPEAFWEFLWFEPSVKPESIEELPLQRIFPDLGLVSVRTGWDSDSTVFVYKCGQPSGRKPWTYGHSLQYAHNWHVISAGHAHPDENSFILASGPDYLVVDEGYNRSCYSRYHSTLLVDEKGQYKEGGYNVFDGLGHDWGGRLEKFFSAGSLVYVRGDASGAYDKDLLLERFSREILFLGNDWIVISDRINSQKPHSYQWLLQTDKEPKQLSKDSFIVETENRKMGLFIHVPSNCKTRVIEQEVVANPTSANPNYLLKRQMHTFEVETEEKEKTADFLVSLCLSGYEPEFMERALGRLLKLSLKDREWLVGFKQGASAISLKEEFTTDADWIAIMEQDTSVTNILAGNVSSLWWEKQPFIASSFPVDIAISTSKNDMKIIISSLQEGWLDLRMPGEPQRLICNGEEIEFTYRRDVSLLRFAIPIGNNELIAYGIH</sequence>